<dbReference type="GeneID" id="91406290"/>
<keyword evidence="2" id="KW-1185">Reference proteome</keyword>
<dbReference type="EMBL" id="CP017316">
    <property type="protein sequence ID" value="AOT61889.1"/>
    <property type="molecule type" value="Genomic_DNA"/>
</dbReference>
<gene>
    <name evidence="1" type="ORF">A4G23_04780</name>
</gene>
<protein>
    <submittedName>
        <fullName evidence="1">Uncharacterized protein</fullName>
    </submittedName>
</protein>
<dbReference type="KEGG" id="srn:A4G23_04780"/>
<evidence type="ECO:0000313" key="2">
    <source>
        <dbReference type="Proteomes" id="UP000095349"/>
    </source>
</evidence>
<evidence type="ECO:0000313" key="1">
    <source>
        <dbReference type="EMBL" id="AOT61889.1"/>
    </source>
</evidence>
<dbReference type="RefSeq" id="WP_031136323.1">
    <property type="nucleotide sequence ID" value="NZ_CP017316.1"/>
</dbReference>
<reference evidence="1 2" key="1">
    <citation type="submission" date="2016-09" db="EMBL/GenBank/DDBJ databases">
        <title>Streptomyces rubrolavendulae MJM4426 Genome sequencing and assembly.</title>
        <authorList>
            <person name="Kim J.-G."/>
        </authorList>
    </citation>
    <scope>NUCLEOTIDE SEQUENCE [LARGE SCALE GENOMIC DNA]</scope>
    <source>
        <strain evidence="1 2">MJM4426</strain>
    </source>
</reference>
<dbReference type="Proteomes" id="UP000095349">
    <property type="component" value="Chromosome"/>
</dbReference>
<proteinExistence type="predicted"/>
<dbReference type="OrthoDB" id="4237848at2"/>
<dbReference type="AlphaFoldDB" id="A0A1D8G8W0"/>
<accession>A0A1D8G8W0</accession>
<organism evidence="1 2">
    <name type="scientific">Streptomyces rubrolavendulae</name>
    <dbReference type="NCBI Taxonomy" id="285473"/>
    <lineage>
        <taxon>Bacteria</taxon>
        <taxon>Bacillati</taxon>
        <taxon>Actinomycetota</taxon>
        <taxon>Actinomycetes</taxon>
        <taxon>Kitasatosporales</taxon>
        <taxon>Streptomycetaceae</taxon>
        <taxon>Streptomyces</taxon>
    </lineage>
</organism>
<name>A0A1D8G8W0_9ACTN</name>
<sequence>MYEMRVGTAATGTGLVWHVVGQDRSSALCGQPLREVGDETDRHCLSCMSAFQELMQQPGRSLTQT</sequence>